<feature type="transmembrane region" description="Helical" evidence="1">
    <location>
        <begin position="16"/>
        <end position="36"/>
    </location>
</feature>
<evidence type="ECO:0000313" key="2">
    <source>
        <dbReference type="EMBL" id="HAO5923517.1"/>
    </source>
</evidence>
<dbReference type="NCBIfam" id="NF040686">
    <property type="entry name" value="TcpD_dom"/>
    <property type="match status" value="1"/>
</dbReference>
<dbReference type="AlphaFoldDB" id="A0A8H9JTQ5"/>
<sequence>MKYFVLAETLPTFTGVQNWIVDAVLTFIWIIVVILIGKNIGTLKVKGAVVVLVIGGAFTWAIKNPDTVFGWIDGFMELF</sequence>
<reference evidence="2" key="1">
    <citation type="journal article" date="2018" name="Genome Biol.">
        <title>SKESA: strategic k-mer extension for scrupulous assemblies.</title>
        <authorList>
            <person name="Souvorov A."/>
            <person name="Agarwala R."/>
            <person name="Lipman D.J."/>
        </authorList>
    </citation>
    <scope>NUCLEOTIDE SEQUENCE</scope>
    <source>
        <strain evidence="2">SFBRL218_S4</strain>
    </source>
</reference>
<comment type="caution">
    <text evidence="2">The sequence shown here is derived from an EMBL/GenBank/DDBJ whole genome shotgun (WGS) entry which is preliminary data.</text>
</comment>
<keyword evidence="1" id="KW-0472">Membrane</keyword>
<name>A0A8H9JTQ5_LISMN</name>
<proteinExistence type="predicted"/>
<gene>
    <name evidence="2" type="ORF">IP987_002737</name>
</gene>
<keyword evidence="1" id="KW-1133">Transmembrane helix</keyword>
<dbReference type="InterPro" id="IPR049746">
    <property type="entry name" value="TcpD-like_C"/>
</dbReference>
<protein>
    <submittedName>
        <fullName evidence="2">Uncharacterized protein</fullName>
    </submittedName>
</protein>
<keyword evidence="1" id="KW-0812">Transmembrane</keyword>
<evidence type="ECO:0000256" key="1">
    <source>
        <dbReference type="SAM" id="Phobius"/>
    </source>
</evidence>
<accession>A0A8H9JTQ5</accession>
<feature type="transmembrane region" description="Helical" evidence="1">
    <location>
        <begin position="43"/>
        <end position="62"/>
    </location>
</feature>
<organism evidence="2">
    <name type="scientific">Listeria monocytogenes</name>
    <dbReference type="NCBI Taxonomy" id="1639"/>
    <lineage>
        <taxon>Bacteria</taxon>
        <taxon>Bacillati</taxon>
        <taxon>Bacillota</taxon>
        <taxon>Bacilli</taxon>
        <taxon>Bacillales</taxon>
        <taxon>Listeriaceae</taxon>
        <taxon>Listeria</taxon>
    </lineage>
</organism>
<reference evidence="2" key="2">
    <citation type="submission" date="2020-10" db="EMBL/GenBank/DDBJ databases">
        <authorList>
            <consortium name="NCBI Pathogen Detection Project"/>
        </authorList>
    </citation>
    <scope>NUCLEOTIDE SEQUENCE</scope>
    <source>
        <strain evidence="2">SFBRL218_S4</strain>
    </source>
</reference>
<dbReference type="Proteomes" id="UP000853596">
    <property type="component" value="Unassembled WGS sequence"/>
</dbReference>
<dbReference type="EMBL" id="DABXZF010000046">
    <property type="protein sequence ID" value="HAO5923517.1"/>
    <property type="molecule type" value="Genomic_DNA"/>
</dbReference>